<evidence type="ECO:0000313" key="1">
    <source>
        <dbReference type="EMBL" id="AKU43595.1"/>
    </source>
</evidence>
<accession>A0A0K1LN80</accession>
<evidence type="ECO:0000313" key="2">
    <source>
        <dbReference type="Proteomes" id="UP000221339"/>
    </source>
</evidence>
<protein>
    <submittedName>
        <fullName evidence="1">Uncharacterized protein</fullName>
    </submittedName>
</protein>
<gene>
    <name evidence="1" type="ORF">CPT_Seuss69</name>
</gene>
<proteinExistence type="predicted"/>
<dbReference type="EMBL" id="KT001914">
    <property type="protein sequence ID" value="AKU43595.1"/>
    <property type="molecule type" value="Genomic_DNA"/>
</dbReference>
<keyword evidence="2" id="KW-1185">Reference proteome</keyword>
<dbReference type="Proteomes" id="UP000221339">
    <property type="component" value="Segment"/>
</dbReference>
<name>A0A0K1LN80_9CAUD</name>
<sequence>MRLKGDDIPAELAPQADWHRINRARLREKVEKERLEGATYENIRGVAVPVKPGMSTLAKDLARKRQVKAMREDDRKAKRLVSAIERAKLNHPSKEI</sequence>
<organism evidence="1 2">
    <name type="scientific">Caulobacter phage Seuss</name>
    <dbReference type="NCBI Taxonomy" id="1675601"/>
    <lineage>
        <taxon>Viruses</taxon>
        <taxon>Duplodnaviria</taxon>
        <taxon>Heunggongvirae</taxon>
        <taxon>Uroviricota</taxon>
        <taxon>Caudoviricetes</taxon>
        <taxon>Seussvirus</taxon>
        <taxon>Seussvirus seuss</taxon>
    </lineage>
</organism>
<reference evidence="1 2" key="1">
    <citation type="journal article" date="2015" name="Genome Announc.">
        <title>Complete Genome Sequence of Caulobacter crescentus Siphophage Seuss.</title>
        <authorList>
            <person name="Sloan J.M."/>
            <person name="Keene J.L."/>
            <person name="Cahill J.L."/>
            <person name="Rasche E.S."/>
            <person name="Kuty Everett G.F."/>
        </authorList>
    </citation>
    <scope>NUCLEOTIDE SEQUENCE [LARGE SCALE GENOMIC DNA]</scope>
</reference>